<dbReference type="InterPro" id="IPR012337">
    <property type="entry name" value="RNaseH-like_sf"/>
</dbReference>
<reference evidence="3 4" key="1">
    <citation type="submission" date="2024-02" db="EMBL/GenBank/DDBJ databases">
        <title>Chromosome-scale genome assembly of the rough periwinkle Littorina saxatilis.</title>
        <authorList>
            <person name="De Jode A."/>
            <person name="Faria R."/>
            <person name="Formenti G."/>
            <person name="Sims Y."/>
            <person name="Smith T.P."/>
            <person name="Tracey A."/>
            <person name="Wood J.M.D."/>
            <person name="Zagrodzka Z.B."/>
            <person name="Johannesson K."/>
            <person name="Butlin R.K."/>
            <person name="Leder E.H."/>
        </authorList>
    </citation>
    <scope>NUCLEOTIDE SEQUENCE [LARGE SCALE GENOMIC DNA]</scope>
    <source>
        <strain evidence="3">Snail1</strain>
        <tissue evidence="3">Muscle</tissue>
    </source>
</reference>
<feature type="compositionally biased region" description="Low complexity" evidence="1">
    <location>
        <begin position="934"/>
        <end position="943"/>
    </location>
</feature>
<feature type="region of interest" description="Disordered" evidence="1">
    <location>
        <begin position="698"/>
        <end position="718"/>
    </location>
</feature>
<dbReference type="InterPro" id="IPR052144">
    <property type="entry name" value="piRNA_biogenesis_EXD1"/>
</dbReference>
<organism evidence="3 4">
    <name type="scientific">Littorina saxatilis</name>
    <dbReference type="NCBI Taxonomy" id="31220"/>
    <lineage>
        <taxon>Eukaryota</taxon>
        <taxon>Metazoa</taxon>
        <taxon>Spiralia</taxon>
        <taxon>Lophotrochozoa</taxon>
        <taxon>Mollusca</taxon>
        <taxon>Gastropoda</taxon>
        <taxon>Caenogastropoda</taxon>
        <taxon>Littorinimorpha</taxon>
        <taxon>Littorinoidea</taxon>
        <taxon>Littorinidae</taxon>
        <taxon>Littorina</taxon>
    </lineage>
</organism>
<accession>A0AAN9B081</accession>
<comment type="caution">
    <text evidence="3">The sequence shown here is derived from an EMBL/GenBank/DDBJ whole genome shotgun (WGS) entry which is preliminary data.</text>
</comment>
<evidence type="ECO:0000259" key="2">
    <source>
        <dbReference type="Pfam" id="PF01612"/>
    </source>
</evidence>
<feature type="compositionally biased region" description="Polar residues" evidence="1">
    <location>
        <begin position="947"/>
        <end position="956"/>
    </location>
</feature>
<protein>
    <recommendedName>
        <fullName evidence="2">3'-5' exonuclease domain-containing protein</fullName>
    </recommendedName>
</protein>
<evidence type="ECO:0000313" key="3">
    <source>
        <dbReference type="EMBL" id="KAK7096776.1"/>
    </source>
</evidence>
<feature type="compositionally biased region" description="Polar residues" evidence="1">
    <location>
        <begin position="484"/>
        <end position="493"/>
    </location>
</feature>
<dbReference type="GO" id="GO:0008408">
    <property type="term" value="F:3'-5' exonuclease activity"/>
    <property type="evidence" value="ECO:0007669"/>
    <property type="project" value="InterPro"/>
</dbReference>
<feature type="region of interest" description="Disordered" evidence="1">
    <location>
        <begin position="654"/>
        <end position="674"/>
    </location>
</feature>
<name>A0AAN9B081_9CAEN</name>
<feature type="region of interest" description="Disordered" evidence="1">
    <location>
        <begin position="433"/>
        <end position="580"/>
    </location>
</feature>
<dbReference type="PANTHER" id="PTHR46628:SF1">
    <property type="entry name" value="PIRNA BIOGENESIS PROTEIN EXD1"/>
    <property type="match status" value="1"/>
</dbReference>
<sequence>MADAWVHMFGCRATFRTKVDNVQHSGDIQNIDVENQTITLFKVTLVETGKVFDSLQKFHHSEIYDLEIDEDTVNVGLKEACLKRETHRNEVKKEKSVVRVKDIPKHLQKLVHLDPAALEMRQMVDKEIERTTDENGVYESTLPASCTLLTDCKSQLFKDAIDHLKACHTVGVSFEGIRLGRDGVLCWILVSTAEHTMFFDVKTMGSGCFDAGIKDILQSHKILKVIHDCRLPSDILHHQYGTKLVNILDTQVAAVYVYKMRHNNDYPRYVMSLPDCLQMYLWMDREDLYFPLVRAHCPEKDEEVYALRPEPSLVYQWMHQRCHFLLALRDREMDEILLEFTMGVDHYLQSVRDASKSDAKMRQASQHLLPREFNGLEVELNAVLRDRNLKKRRTPLKYVAMANRDTQGMHENCKGISHPRVIASHDTIWHNAYYPKSSGGPSKVKTDGGAPGSQSRRRQQRCSSDTEIREDGSPRTLALKHAHSSGTKSSADYSSGPDEGGSNPRTLFTGASASGSPGSHQFHNNTGNKADSVPSSGDDTVSPGEKSKARMKQMLENRRRLVNGDIPGLSESEDANTDDGGLQACAAITRSSGNDSAEEKTDPELEKRERTMALLHQITKEQQEKEKNGAAADALRYSFRPAGGEVRLNISRRKQRDMRAHKEVDPEDMGSKSTGICHEATKLDGNEFDAIPYQKTLREKYRPNESSTASGSSLLVPTPDPVSSINGFKIDSFAKTVPPPLYAGSSPKPDRTTARRQALEAILPQVENHALMLEGSRSNPVRKLLSSSESTVESDSCLLVDLDIKAREGSEAATSGLTLNGGVEKTLSASPVCGNVHANSNAVLSHNAAALKNLPSQETVSNPSFWTSKSSAGANNHHMPLHSVKNATAAHLQTVKNTVVSDVVSTPRGQNSIRTVLDLTPSLNSSLGAQNSAVSSASQSSPACTGALQSVTSPGKTSPAVYSKPGGKSVMAMLGFTLTPQERMMRNAEAAKSSSSG</sequence>
<feature type="compositionally biased region" description="Basic and acidic residues" evidence="1">
    <location>
        <begin position="545"/>
        <end position="559"/>
    </location>
</feature>
<feature type="region of interest" description="Disordered" evidence="1">
    <location>
        <begin position="934"/>
        <end position="964"/>
    </location>
</feature>
<dbReference type="EMBL" id="JBAMIC010000013">
    <property type="protein sequence ID" value="KAK7096776.1"/>
    <property type="molecule type" value="Genomic_DNA"/>
</dbReference>
<dbReference type="PANTHER" id="PTHR46628">
    <property type="entry name" value="PIRNA BIOGENESIS PROTEIN EXD1"/>
    <property type="match status" value="1"/>
</dbReference>
<feature type="compositionally biased region" description="Polar residues" evidence="1">
    <location>
        <begin position="704"/>
        <end position="718"/>
    </location>
</feature>
<feature type="domain" description="3'-5' exonuclease" evidence="2">
    <location>
        <begin position="154"/>
        <end position="259"/>
    </location>
</feature>
<dbReference type="Proteomes" id="UP001374579">
    <property type="component" value="Unassembled WGS sequence"/>
</dbReference>
<dbReference type="Gene3D" id="3.30.420.10">
    <property type="entry name" value="Ribonuclease H-like superfamily/Ribonuclease H"/>
    <property type="match status" value="1"/>
</dbReference>
<dbReference type="Pfam" id="PF01612">
    <property type="entry name" value="DNA_pol_A_exo1"/>
    <property type="match status" value="1"/>
</dbReference>
<feature type="compositionally biased region" description="Polar residues" evidence="1">
    <location>
        <begin position="503"/>
        <end position="539"/>
    </location>
</feature>
<gene>
    <name evidence="3" type="ORF">V1264_003840</name>
</gene>
<dbReference type="GO" id="GO:0003676">
    <property type="term" value="F:nucleic acid binding"/>
    <property type="evidence" value="ECO:0007669"/>
    <property type="project" value="InterPro"/>
</dbReference>
<dbReference type="InterPro" id="IPR002562">
    <property type="entry name" value="3'-5'_exonuclease_dom"/>
</dbReference>
<dbReference type="SUPFAM" id="SSF53098">
    <property type="entry name" value="Ribonuclease H-like"/>
    <property type="match status" value="1"/>
</dbReference>
<evidence type="ECO:0000256" key="1">
    <source>
        <dbReference type="SAM" id="MobiDB-lite"/>
    </source>
</evidence>
<dbReference type="GO" id="GO:1990923">
    <property type="term" value="C:PET complex"/>
    <property type="evidence" value="ECO:0007669"/>
    <property type="project" value="TreeGrafter"/>
</dbReference>
<proteinExistence type="predicted"/>
<dbReference type="GO" id="GO:0034587">
    <property type="term" value="P:piRNA processing"/>
    <property type="evidence" value="ECO:0007669"/>
    <property type="project" value="TreeGrafter"/>
</dbReference>
<keyword evidence="4" id="KW-1185">Reference proteome</keyword>
<feature type="compositionally biased region" description="Basic and acidic residues" evidence="1">
    <location>
        <begin position="464"/>
        <end position="473"/>
    </location>
</feature>
<dbReference type="InterPro" id="IPR036397">
    <property type="entry name" value="RNaseH_sf"/>
</dbReference>
<dbReference type="AlphaFoldDB" id="A0AAN9B081"/>
<evidence type="ECO:0000313" key="4">
    <source>
        <dbReference type="Proteomes" id="UP001374579"/>
    </source>
</evidence>